<keyword evidence="1" id="KW-0472">Membrane</keyword>
<keyword evidence="1" id="KW-1133">Transmembrane helix</keyword>
<keyword evidence="3" id="KW-1185">Reference proteome</keyword>
<feature type="transmembrane region" description="Helical" evidence="1">
    <location>
        <begin position="170"/>
        <end position="191"/>
    </location>
</feature>
<keyword evidence="1" id="KW-0812">Transmembrane</keyword>
<feature type="transmembrane region" description="Helical" evidence="1">
    <location>
        <begin position="386"/>
        <end position="403"/>
    </location>
</feature>
<feature type="transmembrane region" description="Helical" evidence="1">
    <location>
        <begin position="133"/>
        <end position="149"/>
    </location>
</feature>
<gene>
    <name evidence="2" type="ORF">PQG43_08235</name>
</gene>
<proteinExistence type="predicted"/>
<comment type="caution">
    <text evidence="2">The sequence shown here is derived from an EMBL/GenBank/DDBJ whole genome shotgun (WGS) entry which is preliminary data.</text>
</comment>
<feature type="transmembrane region" description="Helical" evidence="1">
    <location>
        <begin position="85"/>
        <end position="106"/>
    </location>
</feature>
<accession>A0ABT6BK66</accession>
<evidence type="ECO:0008006" key="4">
    <source>
        <dbReference type="Google" id="ProtNLM"/>
    </source>
</evidence>
<feature type="transmembrane region" description="Helical" evidence="1">
    <location>
        <begin position="45"/>
        <end position="64"/>
    </location>
</feature>
<feature type="transmembrane region" description="Helical" evidence="1">
    <location>
        <begin position="283"/>
        <end position="302"/>
    </location>
</feature>
<dbReference type="RefSeq" id="WP_276344352.1">
    <property type="nucleotide sequence ID" value="NZ_JARJOW010000005.1"/>
</dbReference>
<evidence type="ECO:0000313" key="2">
    <source>
        <dbReference type="EMBL" id="MDF5690847.1"/>
    </source>
</evidence>
<feature type="transmembrane region" description="Helical" evidence="1">
    <location>
        <begin position="243"/>
        <end position="271"/>
    </location>
</feature>
<evidence type="ECO:0000313" key="3">
    <source>
        <dbReference type="Proteomes" id="UP001321344"/>
    </source>
</evidence>
<reference evidence="2 3" key="1">
    <citation type="submission" date="2023-03" db="EMBL/GenBank/DDBJ databases">
        <title>Genome sequencing of Aquirufa.</title>
        <authorList>
            <person name="Pitt A."/>
            <person name="Hahn M.W."/>
        </authorList>
    </citation>
    <scope>NUCLEOTIDE SEQUENCE [LARGE SCALE GENOMIC DNA]</scope>
    <source>
        <strain evidence="2 3">WAEICH-18A</strain>
    </source>
</reference>
<sequence length="468" mass="53985">MKEILLELNSDEISKKIPLHTKVYIWSILFESLLFFIIGSQTTTGVSMTVGKILQFVVFFLFLLRILLNKGTFRIVNFWHPYYRYFTYFFILSVLAAIIGVFNGAYTLETKYSTEYADSIFASIIRSSSFRPFVEYLIVIYYFIYFIILPRFMIETPRALAYFFNFFKKAYILCLGLGFLDIVLQLGNIYILPRDMWEGRMVGFRFHGLAGEPRDAFVYIFYGFAVLNLREYWLQGKLLSSKWFWVLIVAALLTQSGSGLVGIVFGVVIYLLNVLGRFTFRKLLILLGVLILSLGVIALSIYSSQRLQDYVDTFSTLYDILESEQPIPLLIAPQMVNVFPIWDLYQKIIHGNIIPILIGSGYGSASVVNNNLGKGLWNELTNPHSQLIRLFFECGIFGTYYFIKSILHPIKYMIEDMPNSTKQFFLLITIAILGLNLSHRSTSIYIYLGVFIATYSIMQKFKSQGIKK</sequence>
<name>A0ABT6BK66_9BACT</name>
<feature type="transmembrane region" description="Helical" evidence="1">
    <location>
        <begin position="21"/>
        <end position="39"/>
    </location>
</feature>
<dbReference type="Proteomes" id="UP001321344">
    <property type="component" value="Unassembled WGS sequence"/>
</dbReference>
<organism evidence="2 3">
    <name type="scientific">Aquirufa aurantiipilula</name>
    <dbReference type="NCBI Taxonomy" id="2696561"/>
    <lineage>
        <taxon>Bacteria</taxon>
        <taxon>Pseudomonadati</taxon>
        <taxon>Bacteroidota</taxon>
        <taxon>Cytophagia</taxon>
        <taxon>Cytophagales</taxon>
        <taxon>Flectobacillaceae</taxon>
        <taxon>Aquirufa</taxon>
    </lineage>
</organism>
<protein>
    <recommendedName>
        <fullName evidence="4">O-antigen ligase domain-containing protein</fullName>
    </recommendedName>
</protein>
<evidence type="ECO:0000256" key="1">
    <source>
        <dbReference type="SAM" id="Phobius"/>
    </source>
</evidence>
<dbReference type="EMBL" id="JARJOW010000005">
    <property type="protein sequence ID" value="MDF5690847.1"/>
    <property type="molecule type" value="Genomic_DNA"/>
</dbReference>